<dbReference type="GO" id="GO:0035267">
    <property type="term" value="C:NuA4 histone acetyltransferase complex"/>
    <property type="evidence" value="ECO:0007669"/>
    <property type="project" value="TreeGrafter"/>
</dbReference>
<dbReference type="GO" id="GO:0006325">
    <property type="term" value="P:chromatin organization"/>
    <property type="evidence" value="ECO:0007669"/>
    <property type="project" value="UniProtKB-KW"/>
</dbReference>
<feature type="region of interest" description="Disordered" evidence="6">
    <location>
        <begin position="71"/>
        <end position="136"/>
    </location>
</feature>
<dbReference type="PROSITE" id="PS51640">
    <property type="entry name" value="MRG"/>
    <property type="match status" value="1"/>
</dbReference>
<dbReference type="SUPFAM" id="SSF54160">
    <property type="entry name" value="Chromo domain-like"/>
    <property type="match status" value="1"/>
</dbReference>
<sequence length="350" mass="39713">MPAKNWAVGDKLMSHWNGDLWYEAKIVSIEEIDGVKHYKIHFKGWGNRYDELVSEKETATKWKEYSEEAAGEALEQQRMAKNVTKKEKDPSKKSEGSNSRASTPSQAGSGRHSEKAGRSTGISRRSESLADQPMPDVVHDRQNITFLIPDGLRRIMVDDFDRIDRQNKLPTLPAKTPVGQLMRDFVKTLGRTLNEDEQIVITYAANNGDALLSTKRQNLAETAAGLLAFFDASMGAHLLTKFERNHYNQLLQEHATKAAPPAKRPKMRGGDAATTNAFKPSEFYGFTHLLRIFVTFGTLLQNVQWKDRAVAVIVRDTQDIIYWLDQNKDRYYNGEEYETPPPDYVKNAFS</sequence>
<keyword evidence="5" id="KW-0539">Nucleus</keyword>
<dbReference type="GO" id="GO:0006355">
    <property type="term" value="P:regulation of DNA-templated transcription"/>
    <property type="evidence" value="ECO:0007669"/>
    <property type="project" value="InterPro"/>
</dbReference>
<gene>
    <name evidence="9" type="ORF">MSPICULIGERA_LOCUS19794</name>
</gene>
<feature type="compositionally biased region" description="Basic and acidic residues" evidence="6">
    <location>
        <begin position="84"/>
        <end position="95"/>
    </location>
</feature>
<comment type="subcellular location">
    <subcellularLocation>
        <location evidence="1">Nucleus</location>
    </subcellularLocation>
</comment>
<dbReference type="InterPro" id="IPR025995">
    <property type="entry name" value="Tudor-knot"/>
</dbReference>
<evidence type="ECO:0000256" key="2">
    <source>
        <dbReference type="ARBA" id="ARBA00022853"/>
    </source>
</evidence>
<dbReference type="AlphaFoldDB" id="A0AA36D8G3"/>
<protein>
    <recommendedName>
        <fullName evidence="11">MRG domain-containing protein</fullName>
    </recommendedName>
</protein>
<evidence type="ECO:0000256" key="1">
    <source>
        <dbReference type="ARBA" id="ARBA00004123"/>
    </source>
</evidence>
<evidence type="ECO:0000256" key="5">
    <source>
        <dbReference type="ARBA" id="ARBA00023242"/>
    </source>
</evidence>
<dbReference type="EMBL" id="CATQJA010002663">
    <property type="protein sequence ID" value="CAJ0581639.1"/>
    <property type="molecule type" value="Genomic_DNA"/>
</dbReference>
<feature type="non-terminal residue" evidence="9">
    <location>
        <position position="350"/>
    </location>
</feature>
<evidence type="ECO:0000256" key="3">
    <source>
        <dbReference type="ARBA" id="ARBA00023015"/>
    </source>
</evidence>
<dbReference type="Pfam" id="PF11717">
    <property type="entry name" value="Tudor-knot"/>
    <property type="match status" value="1"/>
</dbReference>
<proteinExistence type="predicted"/>
<keyword evidence="2" id="KW-0156">Chromatin regulator</keyword>
<dbReference type="InterPro" id="IPR016197">
    <property type="entry name" value="Chromo-like_dom_sf"/>
</dbReference>
<keyword evidence="10" id="KW-1185">Reference proteome</keyword>
<comment type="caution">
    <text evidence="9">The sequence shown here is derived from an EMBL/GenBank/DDBJ whole genome shotgun (WGS) entry which is preliminary data.</text>
</comment>
<dbReference type="InterPro" id="IPR026541">
    <property type="entry name" value="MRG_dom"/>
</dbReference>
<evidence type="ECO:0000256" key="6">
    <source>
        <dbReference type="SAM" id="MobiDB-lite"/>
    </source>
</evidence>
<evidence type="ECO:0000259" key="8">
    <source>
        <dbReference type="Pfam" id="PF11717"/>
    </source>
</evidence>
<evidence type="ECO:0000256" key="4">
    <source>
        <dbReference type="ARBA" id="ARBA00023163"/>
    </source>
</evidence>
<evidence type="ECO:0000313" key="10">
    <source>
        <dbReference type="Proteomes" id="UP001177023"/>
    </source>
</evidence>
<evidence type="ECO:0008006" key="11">
    <source>
        <dbReference type="Google" id="ProtNLM"/>
    </source>
</evidence>
<evidence type="ECO:0000313" key="9">
    <source>
        <dbReference type="EMBL" id="CAJ0581639.1"/>
    </source>
</evidence>
<feature type="domain" description="MRG" evidence="7">
    <location>
        <begin position="138"/>
        <end position="338"/>
    </location>
</feature>
<dbReference type="Gene3D" id="2.30.30.140">
    <property type="match status" value="1"/>
</dbReference>
<feature type="compositionally biased region" description="Polar residues" evidence="6">
    <location>
        <begin position="96"/>
        <end position="108"/>
    </location>
</feature>
<dbReference type="Gene3D" id="1.10.274.30">
    <property type="entry name" value="MRG domain"/>
    <property type="match status" value="1"/>
</dbReference>
<dbReference type="Proteomes" id="UP001177023">
    <property type="component" value="Unassembled WGS sequence"/>
</dbReference>
<dbReference type="InterPro" id="IPR038217">
    <property type="entry name" value="MRG_C_sf"/>
</dbReference>
<organism evidence="9 10">
    <name type="scientific">Mesorhabditis spiculigera</name>
    <dbReference type="NCBI Taxonomy" id="96644"/>
    <lineage>
        <taxon>Eukaryota</taxon>
        <taxon>Metazoa</taxon>
        <taxon>Ecdysozoa</taxon>
        <taxon>Nematoda</taxon>
        <taxon>Chromadorea</taxon>
        <taxon>Rhabditida</taxon>
        <taxon>Rhabditina</taxon>
        <taxon>Rhabditomorpha</taxon>
        <taxon>Rhabditoidea</taxon>
        <taxon>Rhabditidae</taxon>
        <taxon>Mesorhabditinae</taxon>
        <taxon>Mesorhabditis</taxon>
    </lineage>
</organism>
<evidence type="ECO:0000259" key="7">
    <source>
        <dbReference type="Pfam" id="PF05712"/>
    </source>
</evidence>
<dbReference type="GO" id="GO:0005634">
    <property type="term" value="C:nucleus"/>
    <property type="evidence" value="ECO:0007669"/>
    <property type="project" value="UniProtKB-SubCell"/>
</dbReference>
<reference evidence="9" key="1">
    <citation type="submission" date="2023-06" db="EMBL/GenBank/DDBJ databases">
        <authorList>
            <person name="Delattre M."/>
        </authorList>
    </citation>
    <scope>NUCLEOTIDE SEQUENCE</scope>
    <source>
        <strain evidence="9">AF72</strain>
    </source>
</reference>
<keyword evidence="3" id="KW-0805">Transcription regulation</keyword>
<keyword evidence="4" id="KW-0804">Transcription</keyword>
<dbReference type="Pfam" id="PF05712">
    <property type="entry name" value="MRG"/>
    <property type="match status" value="1"/>
</dbReference>
<accession>A0AA36D8G3</accession>
<dbReference type="PANTHER" id="PTHR10880:SF48">
    <property type="entry name" value="MORTALITY FACTOR 4 LIKE 2"/>
    <property type="match status" value="1"/>
</dbReference>
<feature type="domain" description="Tudor-knot" evidence="8">
    <location>
        <begin position="8"/>
        <end position="56"/>
    </location>
</feature>
<dbReference type="InterPro" id="IPR008676">
    <property type="entry name" value="MRG"/>
</dbReference>
<dbReference type="PANTHER" id="PTHR10880">
    <property type="entry name" value="MORTALITY FACTOR 4-LIKE PROTEIN"/>
    <property type="match status" value="1"/>
</dbReference>
<name>A0AA36D8G3_9BILA</name>